<organism evidence="1">
    <name type="scientific">virus sp. ctHG14</name>
    <dbReference type="NCBI Taxonomy" id="2827626"/>
    <lineage>
        <taxon>Viruses</taxon>
    </lineage>
</organism>
<proteinExistence type="predicted"/>
<sequence length="168" mass="19052">MAKALEIKVSGVDEAIRMLERYQKTFQMRVELFMKKLTDYGVEKATEEVLTMDAVFTGELVNSIHSTEIESNAERVIFAVEADSEHAIYVEMGTGIIGATTPYPGKLPAIYAQGKTIRKTADGRYGWYYLGGDGKWYFTEGMPSRPFMYHASTQMRHDIERIAREVFG</sequence>
<evidence type="ECO:0000313" key="1">
    <source>
        <dbReference type="EMBL" id="DAE31206.1"/>
    </source>
</evidence>
<reference evidence="1" key="1">
    <citation type="journal article" date="2021" name="Proc. Natl. Acad. Sci. U.S.A.">
        <title>A Catalog of Tens of Thousands of Viruses from Human Metagenomes Reveals Hidden Associations with Chronic Diseases.</title>
        <authorList>
            <person name="Tisza M.J."/>
            <person name="Buck C.B."/>
        </authorList>
    </citation>
    <scope>NUCLEOTIDE SEQUENCE</scope>
    <source>
        <strain evidence="1">CtHG14</strain>
    </source>
</reference>
<dbReference type="EMBL" id="BK059106">
    <property type="protein sequence ID" value="DAE31206.1"/>
    <property type="molecule type" value="Genomic_DNA"/>
</dbReference>
<name>A0A8S5RIJ1_9VIRU</name>
<protein>
    <submittedName>
        <fullName evidence="1">Tail component protein</fullName>
    </submittedName>
</protein>
<accession>A0A8S5RIJ1</accession>